<dbReference type="EMBL" id="BMDJ01000004">
    <property type="protein sequence ID" value="GGI25302.1"/>
    <property type="molecule type" value="Genomic_DNA"/>
</dbReference>
<dbReference type="PRINTS" id="PR00741">
    <property type="entry name" value="GLHYDRLASE29"/>
</dbReference>
<keyword evidence="6" id="KW-0326">Glycosidase</keyword>
<evidence type="ECO:0000313" key="10">
    <source>
        <dbReference type="Proteomes" id="UP000645390"/>
    </source>
</evidence>
<dbReference type="RefSeq" id="WP_188413109.1">
    <property type="nucleotide sequence ID" value="NZ_BMDJ01000004.1"/>
</dbReference>
<organism evidence="9 10">
    <name type="scientific">Pedobacter mendelii</name>
    <dbReference type="NCBI Taxonomy" id="1908240"/>
    <lineage>
        <taxon>Bacteria</taxon>
        <taxon>Pseudomonadati</taxon>
        <taxon>Bacteroidota</taxon>
        <taxon>Sphingobacteriia</taxon>
        <taxon>Sphingobacteriales</taxon>
        <taxon>Sphingobacteriaceae</taxon>
        <taxon>Pedobacter</taxon>
    </lineage>
</organism>
<feature type="signal peptide" evidence="7">
    <location>
        <begin position="1"/>
        <end position="20"/>
    </location>
</feature>
<evidence type="ECO:0000256" key="2">
    <source>
        <dbReference type="ARBA" id="ARBA00007951"/>
    </source>
</evidence>
<evidence type="ECO:0000256" key="3">
    <source>
        <dbReference type="ARBA" id="ARBA00012662"/>
    </source>
</evidence>
<dbReference type="InterPro" id="IPR016286">
    <property type="entry name" value="FUC_metazoa-typ"/>
</dbReference>
<comment type="function">
    <text evidence="1">Alpha-L-fucosidase is responsible for hydrolyzing the alpha-1,6-linked fucose joined to the reducing-end N-acetylglucosamine of the carbohydrate moieties of glycoproteins.</text>
</comment>
<evidence type="ECO:0000256" key="1">
    <source>
        <dbReference type="ARBA" id="ARBA00004071"/>
    </source>
</evidence>
<dbReference type="SUPFAM" id="SSF51445">
    <property type="entry name" value="(Trans)glycosidases"/>
    <property type="match status" value="1"/>
</dbReference>
<dbReference type="EC" id="3.2.1.51" evidence="3"/>
<evidence type="ECO:0000256" key="7">
    <source>
        <dbReference type="SAM" id="SignalP"/>
    </source>
</evidence>
<comment type="caution">
    <text evidence="9">The sequence shown here is derived from an EMBL/GenBank/DDBJ whole genome shotgun (WGS) entry which is preliminary data.</text>
</comment>
<keyword evidence="10" id="KW-1185">Reference proteome</keyword>
<dbReference type="Gene3D" id="3.20.20.80">
    <property type="entry name" value="Glycosidases"/>
    <property type="match status" value="1"/>
</dbReference>
<dbReference type="Proteomes" id="UP000645390">
    <property type="component" value="Unassembled WGS sequence"/>
</dbReference>
<dbReference type="PANTHER" id="PTHR10030:SF37">
    <property type="entry name" value="ALPHA-L-FUCOSIDASE-RELATED"/>
    <property type="match status" value="1"/>
</dbReference>
<reference evidence="10" key="1">
    <citation type="journal article" date="2019" name="Int. J. Syst. Evol. Microbiol.">
        <title>The Global Catalogue of Microorganisms (GCM) 10K type strain sequencing project: providing services to taxonomists for standard genome sequencing and annotation.</title>
        <authorList>
            <consortium name="The Broad Institute Genomics Platform"/>
            <consortium name="The Broad Institute Genome Sequencing Center for Infectious Disease"/>
            <person name="Wu L."/>
            <person name="Ma J."/>
        </authorList>
    </citation>
    <scope>NUCLEOTIDE SEQUENCE [LARGE SCALE GENOMIC DNA]</scope>
    <source>
        <strain evidence="10">CCM 8939</strain>
    </source>
</reference>
<name>A0ABQ2BIG7_9SPHI</name>
<evidence type="ECO:0000259" key="8">
    <source>
        <dbReference type="Pfam" id="PF01120"/>
    </source>
</evidence>
<accession>A0ABQ2BIG7</accession>
<evidence type="ECO:0000256" key="5">
    <source>
        <dbReference type="ARBA" id="ARBA00022801"/>
    </source>
</evidence>
<evidence type="ECO:0000313" key="9">
    <source>
        <dbReference type="EMBL" id="GGI25302.1"/>
    </source>
</evidence>
<evidence type="ECO:0000256" key="4">
    <source>
        <dbReference type="ARBA" id="ARBA00022729"/>
    </source>
</evidence>
<gene>
    <name evidence="9" type="ORF">GCM10008119_16980</name>
</gene>
<dbReference type="InterPro" id="IPR017853">
    <property type="entry name" value="GH"/>
</dbReference>
<proteinExistence type="inferred from homology"/>
<feature type="domain" description="Glycoside hydrolase family 29 N-terminal" evidence="8">
    <location>
        <begin position="27"/>
        <end position="325"/>
    </location>
</feature>
<keyword evidence="4 7" id="KW-0732">Signal</keyword>
<dbReference type="PANTHER" id="PTHR10030">
    <property type="entry name" value="ALPHA-L-FUCOSIDASE"/>
    <property type="match status" value="1"/>
</dbReference>
<dbReference type="SMART" id="SM00812">
    <property type="entry name" value="Alpha_L_fucos"/>
    <property type="match status" value="1"/>
</dbReference>
<keyword evidence="5" id="KW-0378">Hydrolase</keyword>
<feature type="chain" id="PRO_5046692402" description="alpha-L-fucosidase" evidence="7">
    <location>
        <begin position="21"/>
        <end position="544"/>
    </location>
</feature>
<dbReference type="InterPro" id="IPR000933">
    <property type="entry name" value="Glyco_hydro_29"/>
</dbReference>
<comment type="similarity">
    <text evidence="2">Belongs to the glycosyl hydrolase 29 family.</text>
</comment>
<evidence type="ECO:0000256" key="6">
    <source>
        <dbReference type="ARBA" id="ARBA00023295"/>
    </source>
</evidence>
<dbReference type="Pfam" id="PF01120">
    <property type="entry name" value="Alpha_L_fucos"/>
    <property type="match status" value="1"/>
</dbReference>
<protein>
    <recommendedName>
        <fullName evidence="3">alpha-L-fucosidase</fullName>
        <ecNumber evidence="3">3.2.1.51</ecNumber>
    </recommendedName>
</protein>
<dbReference type="InterPro" id="IPR057739">
    <property type="entry name" value="Glyco_hydro_29_N"/>
</dbReference>
<sequence>MKYRLIILCLFFCIIASAQKNDVVEDETSSSYNLNKPEREEWLRNTGAGLFIHFNVDAQLGIVISHSLVGASDDYTERYFRDLPKTFNPSSFNPKEIAELAKLAGMKYIVFTTKHHAGFCFWDTKTTDFNITNTPYKKDLLKEFVNATREAGLDVGFYFSPEDFNFLYKHKIPISRNITNLDAKTTKEYAEYNRKQTEELMQNYGKIDVLFIDGDPKETVKETAWKMQPNILITRGAILTPEQTLPGAKITQPWLSPVTIGTAWQYQPTNERYKSGSQLIDLLIEARSKGGSLLLNVGPRANGALAEEQENRLREMAGWYYINHEAMEDVRSWVVSKEENIYFTKKDTGVLFAIVMDSKDWKEGERRTFLLHSVKSSSNTNISVLGQNSKIIEYKPNLDVSCKFKQTENGLEVSVVKAQRIYDDHRWPNPVVIKLENVSPVFAEAATVQTGNFKLLNGLVEMNAQILNYKDIKPKRARFYYRPYRGQVETLYAEPWKMTPWLPIKPEGTFMGIVKLPKGAYEYKAVAEQQNVVIEGENKVLSLP</sequence>